<gene>
    <name evidence="1" type="ORF">SI7747_11014916</name>
    <name evidence="2" type="ORF">SI8410_11016102</name>
</gene>
<name>A0A7I8JGK1_SPIIN</name>
<dbReference type="Proteomes" id="UP000663760">
    <property type="component" value="Chromosome 11"/>
</dbReference>
<organism evidence="1">
    <name type="scientific">Spirodela intermedia</name>
    <name type="common">Intermediate duckweed</name>
    <dbReference type="NCBI Taxonomy" id="51605"/>
    <lineage>
        <taxon>Eukaryota</taxon>
        <taxon>Viridiplantae</taxon>
        <taxon>Streptophyta</taxon>
        <taxon>Embryophyta</taxon>
        <taxon>Tracheophyta</taxon>
        <taxon>Spermatophyta</taxon>
        <taxon>Magnoliopsida</taxon>
        <taxon>Liliopsida</taxon>
        <taxon>Araceae</taxon>
        <taxon>Lemnoideae</taxon>
        <taxon>Spirodela</taxon>
    </lineage>
</organism>
<proteinExistence type="predicted"/>
<keyword evidence="3" id="KW-1185">Reference proteome</keyword>
<sequence length="27" mass="3260">MSPYRLIYGKFCHLLVEFEHHSYSSNT</sequence>
<protein>
    <submittedName>
        <fullName evidence="1">Uncharacterized protein</fullName>
    </submittedName>
</protein>
<evidence type="ECO:0000313" key="1">
    <source>
        <dbReference type="EMBL" id="CAA2629278.1"/>
    </source>
</evidence>
<dbReference type="EMBL" id="LR746274">
    <property type="protein sequence ID" value="CAA7405424.1"/>
    <property type="molecule type" value="Genomic_DNA"/>
</dbReference>
<reference evidence="1" key="1">
    <citation type="submission" date="2019-12" db="EMBL/GenBank/DDBJ databases">
        <authorList>
            <person name="Scholz U."/>
            <person name="Mascher M."/>
            <person name="Fiebig A."/>
        </authorList>
    </citation>
    <scope>NUCLEOTIDE SEQUENCE</scope>
</reference>
<evidence type="ECO:0000313" key="3">
    <source>
        <dbReference type="Proteomes" id="UP000663760"/>
    </source>
</evidence>
<dbReference type="EMBL" id="LR743598">
    <property type="protein sequence ID" value="CAA2629278.1"/>
    <property type="molecule type" value="Genomic_DNA"/>
</dbReference>
<dbReference type="AlphaFoldDB" id="A0A7I8JGK1"/>
<accession>A0A7I8JGK1</accession>
<evidence type="ECO:0000313" key="2">
    <source>
        <dbReference type="EMBL" id="CAA7405424.1"/>
    </source>
</evidence>